<keyword evidence="2" id="KW-0805">Transcription regulation</keyword>
<keyword evidence="3" id="KW-0804">Transcription</keyword>
<dbReference type="SUPFAM" id="SSF82679">
    <property type="entry name" value="N-utilization substance G protein NusG, N-terminal domain"/>
    <property type="match status" value="1"/>
</dbReference>
<organism evidence="5 6">
    <name type="scientific">Chitinophaga rupis</name>
    <dbReference type="NCBI Taxonomy" id="573321"/>
    <lineage>
        <taxon>Bacteria</taxon>
        <taxon>Pseudomonadati</taxon>
        <taxon>Bacteroidota</taxon>
        <taxon>Chitinophagia</taxon>
        <taxon>Chitinophagales</taxon>
        <taxon>Chitinophagaceae</taxon>
        <taxon>Chitinophaga</taxon>
    </lineage>
</organism>
<dbReference type="PANTHER" id="PTHR30265">
    <property type="entry name" value="RHO-INTERACTING TRANSCRIPTION TERMINATION FACTOR NUSG"/>
    <property type="match status" value="1"/>
</dbReference>
<evidence type="ECO:0000256" key="2">
    <source>
        <dbReference type="ARBA" id="ARBA00023015"/>
    </source>
</evidence>
<dbReference type="OrthoDB" id="9796143at2"/>
<feature type="domain" description="NusG-like N-terminal" evidence="4">
    <location>
        <begin position="5"/>
        <end position="103"/>
    </location>
</feature>
<dbReference type="STRING" id="573321.SAMN04488505_108248"/>
<dbReference type="Pfam" id="PF02357">
    <property type="entry name" value="NusG"/>
    <property type="match status" value="1"/>
</dbReference>
<dbReference type="GO" id="GO:0031564">
    <property type="term" value="P:transcription antitermination"/>
    <property type="evidence" value="ECO:0007669"/>
    <property type="project" value="UniProtKB-KW"/>
</dbReference>
<dbReference type="NCBIfam" id="NF033644">
    <property type="entry name" value="antiterm_UpxY"/>
    <property type="match status" value="1"/>
</dbReference>
<dbReference type="Gene3D" id="3.30.70.940">
    <property type="entry name" value="NusG, N-terminal domain"/>
    <property type="match status" value="1"/>
</dbReference>
<dbReference type="SMART" id="SM00738">
    <property type="entry name" value="NGN"/>
    <property type="match status" value="1"/>
</dbReference>
<reference evidence="5 6" key="1">
    <citation type="submission" date="2016-10" db="EMBL/GenBank/DDBJ databases">
        <authorList>
            <person name="de Groot N.N."/>
        </authorList>
    </citation>
    <scope>NUCLEOTIDE SEQUENCE [LARGE SCALE GENOMIC DNA]</scope>
    <source>
        <strain evidence="5 6">DSM 21039</strain>
    </source>
</reference>
<dbReference type="Proteomes" id="UP000198984">
    <property type="component" value="Unassembled WGS sequence"/>
</dbReference>
<evidence type="ECO:0000313" key="6">
    <source>
        <dbReference type="Proteomes" id="UP000198984"/>
    </source>
</evidence>
<dbReference type="PANTHER" id="PTHR30265:SF4">
    <property type="entry name" value="KOW MOTIF FAMILY PROTEIN, EXPRESSED"/>
    <property type="match status" value="1"/>
</dbReference>
<dbReference type="InterPro" id="IPR043425">
    <property type="entry name" value="NusG-like"/>
</dbReference>
<proteinExistence type="predicted"/>
<evidence type="ECO:0000313" key="5">
    <source>
        <dbReference type="EMBL" id="SEN17091.1"/>
    </source>
</evidence>
<dbReference type="InterPro" id="IPR008991">
    <property type="entry name" value="Translation_prot_SH3-like_sf"/>
</dbReference>
<dbReference type="AlphaFoldDB" id="A0A1H8EBZ5"/>
<dbReference type="RefSeq" id="WP_089918983.1">
    <property type="nucleotide sequence ID" value="NZ_FOBB01000008.1"/>
</dbReference>
<evidence type="ECO:0000259" key="4">
    <source>
        <dbReference type="SMART" id="SM00738"/>
    </source>
</evidence>
<protein>
    <submittedName>
        <fullName evidence="5">Transcription antitermination factor NusG</fullName>
    </submittedName>
</protein>
<dbReference type="GO" id="GO:0006354">
    <property type="term" value="P:DNA-templated transcription elongation"/>
    <property type="evidence" value="ECO:0007669"/>
    <property type="project" value="InterPro"/>
</dbReference>
<gene>
    <name evidence="5" type="ORF">SAMN04488505_108248</name>
</gene>
<evidence type="ECO:0000256" key="1">
    <source>
        <dbReference type="ARBA" id="ARBA00022814"/>
    </source>
</evidence>
<name>A0A1H8EBZ5_9BACT</name>
<evidence type="ECO:0000256" key="3">
    <source>
        <dbReference type="ARBA" id="ARBA00023163"/>
    </source>
</evidence>
<dbReference type="SUPFAM" id="SSF50104">
    <property type="entry name" value="Translation proteins SH3-like domain"/>
    <property type="match status" value="1"/>
</dbReference>
<dbReference type="InterPro" id="IPR006645">
    <property type="entry name" value="NGN-like_dom"/>
</dbReference>
<dbReference type="InterPro" id="IPR036735">
    <property type="entry name" value="NGN_dom_sf"/>
</dbReference>
<keyword evidence="6" id="KW-1185">Reference proteome</keyword>
<dbReference type="EMBL" id="FOBB01000008">
    <property type="protein sequence ID" value="SEN17091.1"/>
    <property type="molecule type" value="Genomic_DNA"/>
</dbReference>
<sequence length="175" mass="20008">MSKFPKGWYIIYTRVNQEKKLAAQLNERNIDCYLPTIKVLSQWRDRKKLMEKPLFPSYIFVYLQDIRSYYSGLELDSALYYLRSGKEVTQVSEEIVRNIRLSVESGNELEVLSGHFKRGETICVCEGPLAGISGEIVQYHGRDNIIIRVNLLNRNLLVTVTSGSAILKSSQSVQG</sequence>
<accession>A0A1H8EBZ5</accession>
<keyword evidence="1" id="KW-0889">Transcription antitermination</keyword>